<keyword evidence="7 15" id="KW-0227">DNA damage</keyword>
<dbReference type="PANTHER" id="PTHR21220">
    <property type="entry name" value="DNA-DEPENDENT METALLOPROTEASE SPRTN"/>
    <property type="match status" value="1"/>
</dbReference>
<keyword evidence="5" id="KW-0645">Protease</keyword>
<dbReference type="GO" id="GO:0005694">
    <property type="term" value="C:chromosome"/>
    <property type="evidence" value="ECO:0007669"/>
    <property type="project" value="UniProtKB-SubCell"/>
</dbReference>
<dbReference type="PROSITE" id="PS51908">
    <property type="entry name" value="ZF_UBZ4"/>
    <property type="match status" value="1"/>
</dbReference>
<evidence type="ECO:0000256" key="3">
    <source>
        <dbReference type="ARBA" id="ARBA00010724"/>
    </source>
</evidence>
<keyword evidence="11" id="KW-0482">Metalloprotease</keyword>
<dbReference type="Pfam" id="PF10263">
    <property type="entry name" value="SprT-like"/>
    <property type="match status" value="1"/>
</dbReference>
<dbReference type="Gene3D" id="3.30.160.60">
    <property type="entry name" value="Classic Zinc Finger"/>
    <property type="match status" value="1"/>
</dbReference>
<keyword evidence="13" id="KW-0539">Nucleus</keyword>
<protein>
    <recommendedName>
        <fullName evidence="14">Protein with SprT-like domain at the N terminus</fullName>
    </recommendedName>
</protein>
<evidence type="ECO:0000256" key="13">
    <source>
        <dbReference type="ARBA" id="ARBA00023242"/>
    </source>
</evidence>
<evidence type="ECO:0000256" key="12">
    <source>
        <dbReference type="ARBA" id="ARBA00023204"/>
    </source>
</evidence>
<keyword evidence="12 15" id="KW-0234">DNA repair</keyword>
<feature type="compositionally biased region" description="Basic residues" evidence="16">
    <location>
        <begin position="712"/>
        <end position="722"/>
    </location>
</feature>
<dbReference type="Proteomes" id="UP000037069">
    <property type="component" value="Unassembled WGS sequence"/>
</dbReference>
<comment type="similarity">
    <text evidence="3">Belongs to the Spartan family.</text>
</comment>
<evidence type="ECO:0000256" key="16">
    <source>
        <dbReference type="SAM" id="MobiDB-lite"/>
    </source>
</evidence>
<dbReference type="SMART" id="SM00734">
    <property type="entry name" value="ZnF_Rad18"/>
    <property type="match status" value="2"/>
</dbReference>
<keyword evidence="10" id="KW-0862">Zinc</keyword>
<dbReference type="STRING" id="7375.A0A0L0BR60"/>
<dbReference type="EMBL" id="JRES01001480">
    <property type="protein sequence ID" value="KNC22565.1"/>
    <property type="molecule type" value="Genomic_DNA"/>
</dbReference>
<dbReference type="OMA" id="AYKTHIW"/>
<dbReference type="GO" id="GO:0003697">
    <property type="term" value="F:single-stranded DNA binding"/>
    <property type="evidence" value="ECO:0007669"/>
    <property type="project" value="InterPro"/>
</dbReference>
<dbReference type="Pfam" id="PF22934">
    <property type="entry name" value="SPRTN_ZBD"/>
    <property type="match status" value="1"/>
</dbReference>
<dbReference type="PANTHER" id="PTHR21220:SF0">
    <property type="entry name" value="DNA-DEPENDENT METALLOPROTEASE SPRTN"/>
    <property type="match status" value="1"/>
</dbReference>
<reference evidence="18 19" key="1">
    <citation type="journal article" date="2015" name="Nat. Commun.">
        <title>Lucilia cuprina genome unlocks parasitic fly biology to underpin future interventions.</title>
        <authorList>
            <person name="Anstead C.A."/>
            <person name="Korhonen P.K."/>
            <person name="Young N.D."/>
            <person name="Hall R.S."/>
            <person name="Jex A.R."/>
            <person name="Murali S.C."/>
            <person name="Hughes D.S."/>
            <person name="Lee S.F."/>
            <person name="Perry T."/>
            <person name="Stroehlein A.J."/>
            <person name="Ansell B.R."/>
            <person name="Breugelmans B."/>
            <person name="Hofmann A."/>
            <person name="Qu J."/>
            <person name="Dugan S."/>
            <person name="Lee S.L."/>
            <person name="Chao H."/>
            <person name="Dinh H."/>
            <person name="Han Y."/>
            <person name="Doddapaneni H.V."/>
            <person name="Worley K.C."/>
            <person name="Muzny D.M."/>
            <person name="Ioannidis P."/>
            <person name="Waterhouse R.M."/>
            <person name="Zdobnov E.M."/>
            <person name="James P.J."/>
            <person name="Bagnall N.H."/>
            <person name="Kotze A.C."/>
            <person name="Gibbs R.A."/>
            <person name="Richards S."/>
            <person name="Batterham P."/>
            <person name="Gasser R.B."/>
        </authorList>
    </citation>
    <scope>NUCLEOTIDE SEQUENCE [LARGE SCALE GENOMIC DNA]</scope>
    <source>
        <strain evidence="18 19">LS</strain>
        <tissue evidence="18">Full body</tissue>
    </source>
</reference>
<sequence length="827" mass="92586">MSHDTDYLFALEMQRRMNAEAGEGDSDIEEIDFKKPSPNLVVSKKPLQIKRSNPHSNLDEDFLNRTQNLVHPQWETLDPTPDIFALFGQFDTKFFQSRLKCVTLEWSKRMYSCAGICYSRRNRYGMDITIRLSQPLLSLRPRKDLVETMLHEMIHAYCFVLNIREGNGGHGPNFKKIMGAINKVAGTNITVYHTFHDEVELYKQHWWRCNGICQDRSPFFGYVKRTSNRAPGPNDQWWATHLQNCGGTFMKIKEPEKKKKGRAAKDKENDKKPSAPAGNDLRKFFTPQTKSTAPPKSGSNSSTLANIKGFNNFNNGFKGPVKTNGGGTMLLNPKTKTSTTTNTKQPATSDIAKAFPPSSYPGLSTDPFNVSTSLATSSSGRNNSLTRGAVVPPGGNLRNVMGFRDLGGLGSGNSNGNSGRPVSGVKPTTTSREDWGRGSTLTSSSYGTRNTSISSSPEGEVDRKHLRDIWSKRFGNNTAGNDSGKGSGGFGDKRISNNNEKSQGDSKRRRISTESRDTHDIVFVADEKSSSNKKDWIVVDDDIMLQEQTNKVITLSSDDEDDSDSECITKPKINRHMTFDQRQTMIKKEIMDESINLCDDDIELIDDEYDDTAGQNLDLTIASELADTSVIDEFFGEDTLMKEFKMENDCQPTSSRHQFDEGYDIITCPICLEKMTRTVMAEHLNGCTGIAIKILPPRKAMKKLSAISKEARPKRQTRPSRKSTKDILRNAGYSDDVLERIASASSMEEDDDELEFLQRAGIKRSPNSKKSTSAKTTKVDLNSSSEDENTRLYRQRSIYKTTRQCPVCAREVEESEMNDHLDECLGK</sequence>
<feature type="compositionally biased region" description="Basic and acidic residues" evidence="16">
    <location>
        <begin position="502"/>
        <end position="515"/>
    </location>
</feature>
<evidence type="ECO:0000256" key="4">
    <source>
        <dbReference type="ARBA" id="ARBA00022454"/>
    </source>
</evidence>
<feature type="compositionally biased region" description="Polar residues" evidence="16">
    <location>
        <begin position="286"/>
        <end position="303"/>
    </location>
</feature>
<evidence type="ECO:0000256" key="10">
    <source>
        <dbReference type="ARBA" id="ARBA00022833"/>
    </source>
</evidence>
<dbReference type="GO" id="GO:0031593">
    <property type="term" value="F:polyubiquitin modification-dependent protein binding"/>
    <property type="evidence" value="ECO:0007669"/>
    <property type="project" value="TreeGrafter"/>
</dbReference>
<feature type="compositionally biased region" description="Basic and acidic residues" evidence="16">
    <location>
        <begin position="251"/>
        <end position="273"/>
    </location>
</feature>
<evidence type="ECO:0000256" key="8">
    <source>
        <dbReference type="ARBA" id="ARBA00022771"/>
    </source>
</evidence>
<feature type="region of interest" description="Disordered" evidence="16">
    <location>
        <begin position="758"/>
        <end position="790"/>
    </location>
</feature>
<evidence type="ECO:0000313" key="18">
    <source>
        <dbReference type="EMBL" id="KNC22565.1"/>
    </source>
</evidence>
<dbReference type="AlphaFoldDB" id="A0A0L0BR60"/>
<name>A0A0L0BR60_LUCCU</name>
<evidence type="ECO:0000256" key="1">
    <source>
        <dbReference type="ARBA" id="ARBA00004123"/>
    </source>
</evidence>
<dbReference type="GO" id="GO:0006281">
    <property type="term" value="P:DNA repair"/>
    <property type="evidence" value="ECO:0007669"/>
    <property type="project" value="UniProtKB-KW"/>
</dbReference>
<dbReference type="GO" id="GO:0008270">
    <property type="term" value="F:zinc ion binding"/>
    <property type="evidence" value="ECO:0007669"/>
    <property type="project" value="UniProtKB-KW"/>
</dbReference>
<evidence type="ECO:0000256" key="15">
    <source>
        <dbReference type="PROSITE-ProRule" id="PRU01256"/>
    </source>
</evidence>
<comment type="caution">
    <text evidence="18">The sequence shown here is derived from an EMBL/GenBank/DDBJ whole genome shotgun (WGS) entry which is preliminary data.</text>
</comment>
<accession>A0A0L0BR60</accession>
<feature type="compositionally biased region" description="Basic and acidic residues" evidence="16">
    <location>
        <begin position="460"/>
        <end position="471"/>
    </location>
</feature>
<dbReference type="OrthoDB" id="5236983at2759"/>
<evidence type="ECO:0000256" key="11">
    <source>
        <dbReference type="ARBA" id="ARBA00023049"/>
    </source>
</evidence>
<dbReference type="SMART" id="SM00731">
    <property type="entry name" value="SprT"/>
    <property type="match status" value="1"/>
</dbReference>
<gene>
    <name evidence="18" type="ORF">FF38_00178</name>
</gene>
<dbReference type="GO" id="GO:0006508">
    <property type="term" value="P:proteolysis"/>
    <property type="evidence" value="ECO:0007669"/>
    <property type="project" value="UniProtKB-KW"/>
</dbReference>
<feature type="compositionally biased region" description="Polar residues" evidence="16">
    <location>
        <begin position="439"/>
        <end position="457"/>
    </location>
</feature>
<evidence type="ECO:0000256" key="5">
    <source>
        <dbReference type="ARBA" id="ARBA00022670"/>
    </source>
</evidence>
<feature type="region of interest" description="Disordered" evidence="16">
    <location>
        <begin position="250"/>
        <end position="303"/>
    </location>
</feature>
<feature type="compositionally biased region" description="Polar residues" evidence="16">
    <location>
        <begin position="366"/>
        <end position="386"/>
    </location>
</feature>
<evidence type="ECO:0000256" key="14">
    <source>
        <dbReference type="ARBA" id="ARBA00030396"/>
    </source>
</evidence>
<evidence type="ECO:0000256" key="7">
    <source>
        <dbReference type="ARBA" id="ARBA00022763"/>
    </source>
</evidence>
<dbReference type="InterPro" id="IPR006640">
    <property type="entry name" value="SprT-like_domain"/>
</dbReference>
<keyword evidence="9" id="KW-0378">Hydrolase</keyword>
<keyword evidence="19" id="KW-1185">Reference proteome</keyword>
<organism evidence="18 19">
    <name type="scientific">Lucilia cuprina</name>
    <name type="common">Green bottle fly</name>
    <name type="synonym">Australian sheep blowfly</name>
    <dbReference type="NCBI Taxonomy" id="7375"/>
    <lineage>
        <taxon>Eukaryota</taxon>
        <taxon>Metazoa</taxon>
        <taxon>Ecdysozoa</taxon>
        <taxon>Arthropoda</taxon>
        <taxon>Hexapoda</taxon>
        <taxon>Insecta</taxon>
        <taxon>Pterygota</taxon>
        <taxon>Neoptera</taxon>
        <taxon>Endopterygota</taxon>
        <taxon>Diptera</taxon>
        <taxon>Brachycera</taxon>
        <taxon>Muscomorpha</taxon>
        <taxon>Oestroidea</taxon>
        <taxon>Calliphoridae</taxon>
        <taxon>Luciliinae</taxon>
        <taxon>Lucilia</taxon>
    </lineage>
</organism>
<comment type="subcellular location">
    <subcellularLocation>
        <location evidence="2">Chromosome</location>
    </subcellularLocation>
    <subcellularLocation>
        <location evidence="1">Nucleus</location>
    </subcellularLocation>
</comment>
<evidence type="ECO:0000256" key="9">
    <source>
        <dbReference type="ARBA" id="ARBA00022801"/>
    </source>
</evidence>
<evidence type="ECO:0000256" key="2">
    <source>
        <dbReference type="ARBA" id="ARBA00004286"/>
    </source>
</evidence>
<dbReference type="InterPro" id="IPR006642">
    <property type="entry name" value="Rad18_UBZ4"/>
</dbReference>
<evidence type="ECO:0000259" key="17">
    <source>
        <dbReference type="PROSITE" id="PS51908"/>
    </source>
</evidence>
<keyword evidence="8 15" id="KW-0863">Zinc-finger</keyword>
<keyword evidence="6" id="KW-0479">Metal-binding</keyword>
<feature type="region of interest" description="Disordered" evidence="16">
    <location>
        <begin position="706"/>
        <end position="725"/>
    </location>
</feature>
<dbReference type="InterPro" id="IPR044245">
    <property type="entry name" value="Spartan"/>
</dbReference>
<feature type="region of interest" description="Disordered" evidence="16">
    <location>
        <begin position="331"/>
        <end position="515"/>
    </location>
</feature>
<evidence type="ECO:0000256" key="6">
    <source>
        <dbReference type="ARBA" id="ARBA00022723"/>
    </source>
</evidence>
<dbReference type="GO" id="GO:0005634">
    <property type="term" value="C:nucleus"/>
    <property type="evidence" value="ECO:0007669"/>
    <property type="project" value="UniProtKB-SubCell"/>
</dbReference>
<proteinExistence type="inferred from homology"/>
<dbReference type="GO" id="GO:0004222">
    <property type="term" value="F:metalloendopeptidase activity"/>
    <property type="evidence" value="ECO:0007669"/>
    <property type="project" value="InterPro"/>
</dbReference>
<dbReference type="InterPro" id="IPR055220">
    <property type="entry name" value="SPRTN_ZBD"/>
</dbReference>
<feature type="domain" description="UBZ4-type" evidence="17">
    <location>
        <begin position="802"/>
        <end position="827"/>
    </location>
</feature>
<evidence type="ECO:0000313" key="19">
    <source>
        <dbReference type="Proteomes" id="UP000037069"/>
    </source>
</evidence>
<feature type="compositionally biased region" description="Low complexity" evidence="16">
    <location>
        <begin position="334"/>
        <end position="344"/>
    </location>
</feature>
<keyword evidence="4" id="KW-0158">Chromosome</keyword>